<comment type="caution">
    <text evidence="1">The sequence shown here is derived from an EMBL/GenBank/DDBJ whole genome shotgun (WGS) entry which is preliminary data.</text>
</comment>
<proteinExistence type="predicted"/>
<gene>
    <name evidence="1" type="ORF">LMG23994_01316</name>
</gene>
<evidence type="ECO:0000313" key="2">
    <source>
        <dbReference type="Proteomes" id="UP000701702"/>
    </source>
</evidence>
<dbReference type="Proteomes" id="UP000701702">
    <property type="component" value="Unassembled WGS sequence"/>
</dbReference>
<keyword evidence="2" id="KW-1185">Reference proteome</keyword>
<dbReference type="RefSeq" id="WP_224000746.1">
    <property type="nucleotide sequence ID" value="NZ_CAJZAF010000005.1"/>
</dbReference>
<name>A0ABM8WL57_9BURK</name>
<sequence length="92" mass="9861">MGIEQQIAAAEKRLQAALIAGEATQSHRDELARLRADLANQRSSETQAAAAVERASRQAAEASIQLDAERIAAEAAGRLQTFLAAFTIEDQQ</sequence>
<protein>
    <submittedName>
        <fullName evidence="1">Uncharacterized protein</fullName>
    </submittedName>
</protein>
<reference evidence="1 2" key="1">
    <citation type="submission" date="2021-08" db="EMBL/GenBank/DDBJ databases">
        <authorList>
            <person name="Peeters C."/>
        </authorList>
    </citation>
    <scope>NUCLEOTIDE SEQUENCE [LARGE SCALE GENOMIC DNA]</scope>
    <source>
        <strain evidence="1 2">LMG 23994</strain>
    </source>
</reference>
<organism evidence="1 2">
    <name type="scientific">Cupriavidus pinatubonensis</name>
    <dbReference type="NCBI Taxonomy" id="248026"/>
    <lineage>
        <taxon>Bacteria</taxon>
        <taxon>Pseudomonadati</taxon>
        <taxon>Pseudomonadota</taxon>
        <taxon>Betaproteobacteria</taxon>
        <taxon>Burkholderiales</taxon>
        <taxon>Burkholderiaceae</taxon>
        <taxon>Cupriavidus</taxon>
    </lineage>
</organism>
<dbReference type="EMBL" id="CAJZAF010000005">
    <property type="protein sequence ID" value="CAG9168131.1"/>
    <property type="molecule type" value="Genomic_DNA"/>
</dbReference>
<evidence type="ECO:0000313" key="1">
    <source>
        <dbReference type="EMBL" id="CAG9168131.1"/>
    </source>
</evidence>
<accession>A0ABM8WL57</accession>